<feature type="compositionally biased region" description="Basic residues" evidence="7">
    <location>
        <begin position="298"/>
        <end position="307"/>
    </location>
</feature>
<dbReference type="InterPro" id="IPR002999">
    <property type="entry name" value="Tudor"/>
</dbReference>
<feature type="compositionally biased region" description="Low complexity" evidence="7">
    <location>
        <begin position="366"/>
        <end position="375"/>
    </location>
</feature>
<feature type="region of interest" description="Disordered" evidence="7">
    <location>
        <begin position="549"/>
        <end position="589"/>
    </location>
</feature>
<dbReference type="Pfam" id="PF10513">
    <property type="entry name" value="EPL1"/>
    <property type="match status" value="1"/>
</dbReference>
<reference evidence="9 10" key="1">
    <citation type="submission" date="2024-11" db="EMBL/GenBank/DDBJ databases">
        <title>A near-complete genome assembly of Cinchona calisaya.</title>
        <authorList>
            <person name="Lian D.C."/>
            <person name="Zhao X.W."/>
            <person name="Wei L."/>
        </authorList>
    </citation>
    <scope>NUCLEOTIDE SEQUENCE [LARGE SCALE GENOMIC DNA]</scope>
    <source>
        <tissue evidence="9">Nenye</tissue>
    </source>
</reference>
<evidence type="ECO:0000256" key="7">
    <source>
        <dbReference type="SAM" id="MobiDB-lite"/>
    </source>
</evidence>
<name>A0ABD2XSW9_9GENT</name>
<feature type="compositionally biased region" description="Low complexity" evidence="7">
    <location>
        <begin position="86"/>
        <end position="120"/>
    </location>
</feature>
<accession>A0ABD2XSW9</accession>
<feature type="region of interest" description="Disordered" evidence="7">
    <location>
        <begin position="1"/>
        <end position="21"/>
    </location>
</feature>
<evidence type="ECO:0000313" key="9">
    <source>
        <dbReference type="EMBL" id="KAL3498342.1"/>
    </source>
</evidence>
<dbReference type="Proteomes" id="UP001630127">
    <property type="component" value="Unassembled WGS sequence"/>
</dbReference>
<evidence type="ECO:0000256" key="4">
    <source>
        <dbReference type="ARBA" id="ARBA00023163"/>
    </source>
</evidence>
<keyword evidence="3 6" id="KW-0805">Transcription regulation</keyword>
<dbReference type="SMART" id="SM00333">
    <property type="entry name" value="TUDOR"/>
    <property type="match status" value="1"/>
</dbReference>
<dbReference type="PANTHER" id="PTHR14898">
    <property type="entry name" value="ENHANCER OF POLYCOMB"/>
    <property type="match status" value="1"/>
</dbReference>
<dbReference type="InterPro" id="IPR019542">
    <property type="entry name" value="Enhancer_polycomb-like_N"/>
</dbReference>
<feature type="compositionally biased region" description="Acidic residues" evidence="7">
    <location>
        <begin position="334"/>
        <end position="343"/>
    </location>
</feature>
<dbReference type="EMBL" id="JBJUIK010000017">
    <property type="protein sequence ID" value="KAL3498342.1"/>
    <property type="molecule type" value="Genomic_DNA"/>
</dbReference>
<evidence type="ECO:0000256" key="5">
    <source>
        <dbReference type="ARBA" id="ARBA00023242"/>
    </source>
</evidence>
<feature type="region of interest" description="Disordered" evidence="7">
    <location>
        <begin position="35"/>
        <end position="343"/>
    </location>
</feature>
<evidence type="ECO:0000256" key="3">
    <source>
        <dbReference type="ARBA" id="ARBA00023015"/>
    </source>
</evidence>
<keyword evidence="5 6" id="KW-0539">Nucleus</keyword>
<evidence type="ECO:0000313" key="10">
    <source>
        <dbReference type="Proteomes" id="UP001630127"/>
    </source>
</evidence>
<evidence type="ECO:0000259" key="8">
    <source>
        <dbReference type="SMART" id="SM00333"/>
    </source>
</evidence>
<keyword evidence="4 6" id="KW-0804">Transcription</keyword>
<evidence type="ECO:0000256" key="6">
    <source>
        <dbReference type="RuleBase" id="RU361124"/>
    </source>
</evidence>
<comment type="similarity">
    <text evidence="2 6">Belongs to the enhancer of polycomb family.</text>
</comment>
<feature type="domain" description="Tudor" evidence="8">
    <location>
        <begin position="437"/>
        <end position="495"/>
    </location>
</feature>
<comment type="caution">
    <text evidence="9">The sequence shown here is derived from an EMBL/GenBank/DDBJ whole genome shotgun (WGS) entry which is preliminary data.</text>
</comment>
<proteinExistence type="inferred from homology"/>
<dbReference type="Gene3D" id="2.30.30.140">
    <property type="match status" value="1"/>
</dbReference>
<protein>
    <recommendedName>
        <fullName evidence="6">Enhancer of polycomb-like protein</fullName>
    </recommendedName>
</protein>
<comment type="subcellular location">
    <subcellularLocation>
        <location evidence="1 6">Nucleus</location>
    </subcellularLocation>
</comment>
<dbReference type="InterPro" id="IPR024943">
    <property type="entry name" value="Enhancer_polycomb"/>
</dbReference>
<dbReference type="GO" id="GO:0035267">
    <property type="term" value="C:NuA4 histone acetyltransferase complex"/>
    <property type="evidence" value="ECO:0007669"/>
    <property type="project" value="UniProtKB-ARBA"/>
</dbReference>
<gene>
    <name evidence="9" type="ORF">ACH5RR_041074</name>
</gene>
<keyword evidence="10" id="KW-1185">Reference proteome</keyword>
<feature type="region of interest" description="Disordered" evidence="7">
    <location>
        <begin position="501"/>
        <end position="527"/>
    </location>
</feature>
<feature type="region of interest" description="Disordered" evidence="7">
    <location>
        <begin position="1717"/>
        <end position="1738"/>
    </location>
</feature>
<feature type="compositionally biased region" description="Polar residues" evidence="7">
    <location>
        <begin position="562"/>
        <end position="575"/>
    </location>
</feature>
<dbReference type="GO" id="GO:0005634">
    <property type="term" value="C:nucleus"/>
    <property type="evidence" value="ECO:0007669"/>
    <property type="project" value="UniProtKB-SubCell"/>
</dbReference>
<sequence length="1738" mass="194358">MEKKIVKIASDAGGENSRKTKSLDLLSIYKSRASKEGKKGKPLLQNGGEDLDDKNKKKKKRKSGKKVALDSLEAVAKKSRKSLDEGNVNDVRSDSVSVDSGRSLSGLSQKNGLKGLSFSLGGSGNVIHIPQRPRGLVRRKKFEGNGRAKISGPSSSVDQVGKLNGEPRKFEPSGPSSREAGSDDMITKLVNHSGGNVGSKVKRKRNVDEAKESGNGRPSSSWQAKDEDEDGHVVVNNGDASSKKRRSNHRKRKDLASGSKTIQKKVEPPLDNSSGVLFRQAKDGDGHVVINNGDASSKKQRSNHRKTKDLVNGTKTIQKKVEPPLDNSSGVFDDFQDDDDDEEKLEQNAARMLSSRFDPRCTGFTSNSRSSGSPSDNATSFSRSCHQDFVSRRAGTFSGFKSKDTSRVLRPRKQPKDKDLLRKRRHFYEISSSNLDAFWFLNRRIKVFWPLDESWYHGIVDDYDPQRKLHHVEYDDRDEEWIVLHNEKFKLLLLPSEVPCKAEGEKSPTIGEYTHKRKTDSEDDDSCEGIYLDSEPIISWLSRSTRRVKSSPSSHLKKQKRLQLSSSEVSPVLSTKTDDTDEDVGSLGRGGSKSNCVSVLSGGSKSAYVERAKSSLLGSSSSSQGSRRVVYVRRRLRKDGEGLSPVCENDEAPLQTFTSSATVANSLHTWERYNSSLGCSATHKLSLSIDDQGLLSLRAPFGESKSFRFEVCLPALPLLNFSLIADCHGFSHALVPPHYGSIKTAWPEVSLEILFVDNAIGLRFLLFEGCLKLAVELFSLILTVFYQSSGERKFFDMQLPITSIRFKLSQDLGKHQEFAFYSFSKLNQSKWLYLDSKLQRHCLLSKQLPVSECTYDNMKTFEGGSFQHTPDVGAGYFPVKKRLVQSILPMGVSRVCPSRRMSQSAVNSAIKLGKIPSFTLSCTAAPTFFLNLHLKLLMERNFACISFQDNSSLGSFRDPEVDIQSTALQYTEFDSCPENVLGRDVRYAASDDDRRNLPEDHDCGMLDVTVNTSCSKDLETCATNTVAKPSIFKSYNKESEQSVASPVPSVSKTVAHLGLSNTTKYSSLGGLSIELPSFDSNDKISDERVNFSSQVSDFSGNTIDGVVHSPYATGLRSSGRRDRNGSNSSLFGDLSSVWPDGKLNFMSNGFGKGPKKPRTRVQYTFPPGGFDFSSIHKSHNQRAFPYKRIRRSNEKQISDSLRSYNKNLELLSCDANVLVTLRDKGWRECGARIVLELADQNEWRLAVNVSGITKYSYKVNHILQPGSTNRYTHAMMWKGGKDWVLEFPDRSQWVIFKEMHEECHNRNIRAASVKNIPIPGVHLTLESDDYVTNVLSICNSAKYYRQVESDVDMAINPLHALYDMDSDDEDWILENSESLCTDKNKYNEISCELFEKMIDMLEKLAYSQQRDQFTVAELEGLMVGIDSMELIKGIYEHWWQKRQRKGMPLIRHFQPPLWEIYEQQVKDWERAVTRAAASSSIGSKEKSLLSEKPPMFAFCLKPRGLDVPNKGSKQRSQRRFPVTAHNQAALGDQDGFHTFGRRLNGFAVGEEKSVHSGNSYEFSDSLPSLHTSTRVFSPHDAGGSGFFSLNNDVPEWNHYPKYHRNKPKKNAAFPSSSSSQLVQFPHRIIGTRNGANMDLPEWTNQKHHMYEGFQGHVTEQLDGSDLHEFTLRDASGAAQHALNMAKMKREKAQRLLYRADLAIHRAVVALMTAEAKKAALDSSSGDGQGRPCDSEIKE</sequence>
<organism evidence="9 10">
    <name type="scientific">Cinchona calisaya</name>
    <dbReference type="NCBI Taxonomy" id="153742"/>
    <lineage>
        <taxon>Eukaryota</taxon>
        <taxon>Viridiplantae</taxon>
        <taxon>Streptophyta</taxon>
        <taxon>Embryophyta</taxon>
        <taxon>Tracheophyta</taxon>
        <taxon>Spermatophyta</taxon>
        <taxon>Magnoliopsida</taxon>
        <taxon>eudicotyledons</taxon>
        <taxon>Gunneridae</taxon>
        <taxon>Pentapetalae</taxon>
        <taxon>asterids</taxon>
        <taxon>lamiids</taxon>
        <taxon>Gentianales</taxon>
        <taxon>Rubiaceae</taxon>
        <taxon>Cinchonoideae</taxon>
        <taxon>Cinchoneae</taxon>
        <taxon>Cinchona</taxon>
    </lineage>
</organism>
<feature type="compositionally biased region" description="Basic residues" evidence="7">
    <location>
        <begin position="56"/>
        <end position="65"/>
    </location>
</feature>
<evidence type="ECO:0000256" key="2">
    <source>
        <dbReference type="ARBA" id="ARBA00008035"/>
    </source>
</evidence>
<feature type="region of interest" description="Disordered" evidence="7">
    <location>
        <begin position="361"/>
        <end position="382"/>
    </location>
</feature>
<feature type="compositionally biased region" description="Basic residues" evidence="7">
    <location>
        <begin position="549"/>
        <end position="561"/>
    </location>
</feature>
<evidence type="ECO:0000256" key="1">
    <source>
        <dbReference type="ARBA" id="ARBA00004123"/>
    </source>
</evidence>
<dbReference type="CDD" id="cd20404">
    <property type="entry name" value="Tudor_Agenet_AtEML-like"/>
    <property type="match status" value="1"/>
</dbReference>
<feature type="compositionally biased region" description="Basic residues" evidence="7">
    <location>
        <begin position="243"/>
        <end position="253"/>
    </location>
</feature>